<keyword evidence="2" id="KW-0285">Flavoprotein</keyword>
<sequence>MTDTVDAVVVGAGVVGLAVARALALAGQEVIILEAADAFGTETSARNSEVIHAGIYYPQGSLKARHCVAGRRALYRFCEEHGVTARRCGKLIVATDEQEAATLVRIEAAARANGLTGADDALRPLTADEAHALEPEVACTAALLSPSTGIVDSHGFMLALLGDAEAGGAMIATHSRLASAAVTPDGLHLQVATEEGGMELLARRVVNSAGLSAPAVARRIAGVPEASVPQPFLAKGNYFGLSGRPPFRHLIYPVPVPGGLGTHATIDLGGRVRFGPDVEWVEELDYRVDPARAESFYAAIRRYWPALPDGALQPDYSGIRPKITPPGAAAADFVIQGPEGHGVPGLVNLFGIESPGLTSSLSIAEEVVARLGLQA</sequence>
<dbReference type="AlphaFoldDB" id="A0A0A0D8W7"/>
<dbReference type="Gene3D" id="3.30.9.10">
    <property type="entry name" value="D-Amino Acid Oxidase, subunit A, domain 2"/>
    <property type="match status" value="1"/>
</dbReference>
<dbReference type="Proteomes" id="UP000029995">
    <property type="component" value="Unassembled WGS sequence"/>
</dbReference>
<evidence type="ECO:0000313" key="7">
    <source>
        <dbReference type="EMBL" id="KGM33387.1"/>
    </source>
</evidence>
<organism evidence="7 8">
    <name type="scientific">Inquilinus limosus MP06</name>
    <dbReference type="NCBI Taxonomy" id="1398085"/>
    <lineage>
        <taxon>Bacteria</taxon>
        <taxon>Pseudomonadati</taxon>
        <taxon>Pseudomonadota</taxon>
        <taxon>Alphaproteobacteria</taxon>
        <taxon>Rhodospirillales</taxon>
        <taxon>Rhodospirillaceae</taxon>
        <taxon>Inquilinus</taxon>
    </lineage>
</organism>
<evidence type="ECO:0000259" key="6">
    <source>
        <dbReference type="Pfam" id="PF01266"/>
    </source>
</evidence>
<evidence type="ECO:0000256" key="1">
    <source>
        <dbReference type="ARBA" id="ARBA00001974"/>
    </source>
</evidence>
<dbReference type="RefSeq" id="WP_034839127.1">
    <property type="nucleotide sequence ID" value="NZ_JANX01000190.1"/>
</dbReference>
<reference evidence="7 8" key="1">
    <citation type="submission" date="2014-01" db="EMBL/GenBank/DDBJ databases">
        <title>Genome sequence determination for a cystic fibrosis isolate, Inquilinus limosus.</title>
        <authorList>
            <person name="Pino M."/>
            <person name="Di Conza J."/>
            <person name="Gutkind G."/>
        </authorList>
    </citation>
    <scope>NUCLEOTIDE SEQUENCE [LARGE SCALE GENOMIC DNA]</scope>
    <source>
        <strain evidence="7 8">MP06</strain>
    </source>
</reference>
<feature type="domain" description="FAD dependent oxidoreductase" evidence="6">
    <location>
        <begin position="6"/>
        <end position="369"/>
    </location>
</feature>
<dbReference type="PANTHER" id="PTHR43104">
    <property type="entry name" value="L-2-HYDROXYGLUTARATE DEHYDROGENASE, MITOCHONDRIAL"/>
    <property type="match status" value="1"/>
</dbReference>
<comment type="cofactor">
    <cofactor evidence="1">
        <name>FAD</name>
        <dbReference type="ChEBI" id="CHEBI:57692"/>
    </cofactor>
</comment>
<keyword evidence="3" id="KW-0274">FAD</keyword>
<dbReference type="OrthoDB" id="9801699at2"/>
<keyword evidence="4" id="KW-0560">Oxidoreductase</keyword>
<dbReference type="Pfam" id="PF01266">
    <property type="entry name" value="DAO"/>
    <property type="match status" value="1"/>
</dbReference>
<evidence type="ECO:0000256" key="5">
    <source>
        <dbReference type="ARBA" id="ARBA00037941"/>
    </source>
</evidence>
<gene>
    <name evidence="7" type="ORF">P409_16090</name>
</gene>
<dbReference type="InterPro" id="IPR036188">
    <property type="entry name" value="FAD/NAD-bd_sf"/>
</dbReference>
<dbReference type="PANTHER" id="PTHR43104:SF4">
    <property type="entry name" value="L-2-HYDROXYGLUTARATE DEHYDROGENASE, MITOCHONDRIAL"/>
    <property type="match status" value="1"/>
</dbReference>
<comment type="similarity">
    <text evidence="5">Belongs to the L2HGDH family.</text>
</comment>
<name>A0A0A0D8W7_9PROT</name>
<evidence type="ECO:0000256" key="3">
    <source>
        <dbReference type="ARBA" id="ARBA00022827"/>
    </source>
</evidence>
<dbReference type="SUPFAM" id="SSF51905">
    <property type="entry name" value="FAD/NAD(P)-binding domain"/>
    <property type="match status" value="1"/>
</dbReference>
<evidence type="ECO:0000256" key="4">
    <source>
        <dbReference type="ARBA" id="ARBA00023002"/>
    </source>
</evidence>
<dbReference type="Gene3D" id="3.50.50.60">
    <property type="entry name" value="FAD/NAD(P)-binding domain"/>
    <property type="match status" value="1"/>
</dbReference>
<proteinExistence type="inferred from homology"/>
<evidence type="ECO:0000313" key="8">
    <source>
        <dbReference type="Proteomes" id="UP000029995"/>
    </source>
</evidence>
<comment type="caution">
    <text evidence="7">The sequence shown here is derived from an EMBL/GenBank/DDBJ whole genome shotgun (WGS) entry which is preliminary data.</text>
</comment>
<evidence type="ECO:0000256" key="2">
    <source>
        <dbReference type="ARBA" id="ARBA00022630"/>
    </source>
</evidence>
<dbReference type="InterPro" id="IPR006076">
    <property type="entry name" value="FAD-dep_OxRdtase"/>
</dbReference>
<dbReference type="GO" id="GO:0047545">
    <property type="term" value="F:(S)-2-hydroxyglutarate dehydrogenase activity"/>
    <property type="evidence" value="ECO:0007669"/>
    <property type="project" value="TreeGrafter"/>
</dbReference>
<dbReference type="EMBL" id="JANX01000190">
    <property type="protein sequence ID" value="KGM33387.1"/>
    <property type="molecule type" value="Genomic_DNA"/>
</dbReference>
<accession>A0A0A0D8W7</accession>
<protein>
    <submittedName>
        <fullName evidence="7">FAD-dependent oxidoreductase</fullName>
    </submittedName>
</protein>